<dbReference type="GO" id="GO:0004674">
    <property type="term" value="F:protein serine/threonine kinase activity"/>
    <property type="evidence" value="ECO:0007669"/>
    <property type="project" value="UniProtKB-EC"/>
</dbReference>
<feature type="binding site" evidence="4">
    <location>
        <position position="69"/>
    </location>
    <ligand>
        <name>ATP</name>
        <dbReference type="ChEBI" id="CHEBI:30616"/>
    </ligand>
</feature>
<organism evidence="6 7">
    <name type="scientific">Parthenolecanium corni</name>
    <dbReference type="NCBI Taxonomy" id="536013"/>
    <lineage>
        <taxon>Eukaryota</taxon>
        <taxon>Metazoa</taxon>
        <taxon>Ecdysozoa</taxon>
        <taxon>Arthropoda</taxon>
        <taxon>Hexapoda</taxon>
        <taxon>Insecta</taxon>
        <taxon>Pterygota</taxon>
        <taxon>Neoptera</taxon>
        <taxon>Paraneoptera</taxon>
        <taxon>Hemiptera</taxon>
        <taxon>Sternorrhyncha</taxon>
        <taxon>Coccoidea</taxon>
        <taxon>Coccidae</taxon>
        <taxon>Parthenolecanium</taxon>
    </lineage>
</organism>
<dbReference type="AlphaFoldDB" id="A0AAN9TRY5"/>
<dbReference type="Proteomes" id="UP001367676">
    <property type="component" value="Unassembled WGS sequence"/>
</dbReference>
<dbReference type="EMBL" id="JBBCAQ010000034">
    <property type="protein sequence ID" value="KAK7580591.1"/>
    <property type="molecule type" value="Genomic_DNA"/>
</dbReference>
<accession>A0AAN9TRY5</accession>
<proteinExistence type="predicted"/>
<dbReference type="PROSITE" id="PS00107">
    <property type="entry name" value="PROTEIN_KINASE_ATP"/>
    <property type="match status" value="1"/>
</dbReference>
<comment type="caution">
    <text evidence="6">The sequence shown here is derived from an EMBL/GenBank/DDBJ whole genome shotgun (WGS) entry which is preliminary data.</text>
</comment>
<reference evidence="6 7" key="1">
    <citation type="submission" date="2024-03" db="EMBL/GenBank/DDBJ databases">
        <title>Adaptation during the transition from Ophiocordyceps entomopathogen to insect associate is accompanied by gene loss and intensified selection.</title>
        <authorList>
            <person name="Ward C.M."/>
            <person name="Onetto C.A."/>
            <person name="Borneman A.R."/>
        </authorList>
    </citation>
    <scope>NUCLEOTIDE SEQUENCE [LARGE SCALE GENOMIC DNA]</scope>
    <source>
        <strain evidence="6">AWRI1</strain>
        <tissue evidence="6">Single Adult Female</tissue>
    </source>
</reference>
<dbReference type="GO" id="GO:0005524">
    <property type="term" value="F:ATP binding"/>
    <property type="evidence" value="ECO:0007669"/>
    <property type="project" value="UniProtKB-UniRule"/>
</dbReference>
<keyword evidence="7" id="KW-1185">Reference proteome</keyword>
<evidence type="ECO:0000259" key="5">
    <source>
        <dbReference type="PROSITE" id="PS50011"/>
    </source>
</evidence>
<dbReference type="PANTHER" id="PTHR11909">
    <property type="entry name" value="CASEIN KINASE-RELATED"/>
    <property type="match status" value="1"/>
</dbReference>
<evidence type="ECO:0000313" key="7">
    <source>
        <dbReference type="Proteomes" id="UP001367676"/>
    </source>
</evidence>
<protein>
    <recommendedName>
        <fullName evidence="1">non-specific serine/threonine protein kinase</fullName>
        <ecNumber evidence="1">2.7.11.1</ecNumber>
    </recommendedName>
</protein>
<evidence type="ECO:0000256" key="3">
    <source>
        <dbReference type="ARBA" id="ARBA00022840"/>
    </source>
</evidence>
<dbReference type="InterPro" id="IPR017441">
    <property type="entry name" value="Protein_kinase_ATP_BS"/>
</dbReference>
<keyword evidence="2 4" id="KW-0547">Nucleotide-binding</keyword>
<dbReference type="InterPro" id="IPR000719">
    <property type="entry name" value="Prot_kinase_dom"/>
</dbReference>
<dbReference type="PROSITE" id="PS00108">
    <property type="entry name" value="PROTEIN_KINASE_ST"/>
    <property type="match status" value="1"/>
</dbReference>
<keyword evidence="3 4" id="KW-0067">ATP-binding</keyword>
<dbReference type="InterPro" id="IPR011009">
    <property type="entry name" value="Kinase-like_dom_sf"/>
</dbReference>
<dbReference type="InterPro" id="IPR050235">
    <property type="entry name" value="CK1_Ser-Thr_kinase"/>
</dbReference>
<name>A0AAN9TRY5_9HEMI</name>
<gene>
    <name evidence="6" type="ORF">V9T40_001220</name>
</gene>
<evidence type="ECO:0000256" key="1">
    <source>
        <dbReference type="ARBA" id="ARBA00012513"/>
    </source>
</evidence>
<feature type="domain" description="Protein kinase" evidence="5">
    <location>
        <begin position="35"/>
        <end position="323"/>
    </location>
</feature>
<dbReference type="PROSITE" id="PS50011">
    <property type="entry name" value="PROTEIN_KINASE_DOM"/>
    <property type="match status" value="1"/>
</dbReference>
<dbReference type="Pfam" id="PF00069">
    <property type="entry name" value="Pkinase"/>
    <property type="match status" value="1"/>
</dbReference>
<sequence>MKRRALAFELPSKRTCESKSIPQGEILTDLKDKKWKLGPAIGIGGFGEIYLASDDLSKPVAQKSDYVVKVEPFMSGPLFVEIHVYAKIGKKDIINQYILGRRLKSLGMPHFLGCGSHYYNNERYRFIVLPKYGIDLQTVFLNSGKRFSVKTAFTLATYVIDVLEYIHSNGYVHADIKASNLVLDKENRTPVYLLDYGLSCKFYDDIGNHKKLESDQRKAHNGTLVFTSRDAHFGAHSRRGDLEVLGYNLIQWITGSLPWEGNTDAEAVADCKNNMMSNLNAFIDECFTSKNMIPPEALVQYLKYVNKLKFKSKPDYQYCRNLFKRAVRDAGYTFNGDLSLNVQWLQVPRKRYRCISDRENNDKDKNPKVCAIPANPRKPCAVRNYNARLTRKSTHSTVQFDWPKILAGHPEKPTAVLSMYDVPQDLCTNNGISTDSTDSANSDALYTRGLDNPTPQMRLILEKEKQKEKVNIVNNNCVTYPTKLLRSKKGLLISVSAECEKINNIKEKIKKESKLKKK</sequence>
<dbReference type="EC" id="2.7.11.1" evidence="1"/>
<evidence type="ECO:0000313" key="6">
    <source>
        <dbReference type="EMBL" id="KAK7580591.1"/>
    </source>
</evidence>
<dbReference type="Gene3D" id="1.10.510.10">
    <property type="entry name" value="Transferase(Phosphotransferase) domain 1"/>
    <property type="match status" value="1"/>
</dbReference>
<dbReference type="InterPro" id="IPR008271">
    <property type="entry name" value="Ser/Thr_kinase_AS"/>
</dbReference>
<dbReference type="SUPFAM" id="SSF56112">
    <property type="entry name" value="Protein kinase-like (PK-like)"/>
    <property type="match status" value="1"/>
</dbReference>
<evidence type="ECO:0000256" key="2">
    <source>
        <dbReference type="ARBA" id="ARBA00022741"/>
    </source>
</evidence>
<dbReference type="SMART" id="SM00220">
    <property type="entry name" value="S_TKc"/>
    <property type="match status" value="1"/>
</dbReference>
<evidence type="ECO:0000256" key="4">
    <source>
        <dbReference type="PROSITE-ProRule" id="PRU10141"/>
    </source>
</evidence>